<dbReference type="OrthoDB" id="2216at2157"/>
<reference evidence="10 11" key="1">
    <citation type="submission" date="2017-03" db="EMBL/GenBank/DDBJ databases">
        <title>Genome sequence of Methanobrevibacter thaueri.</title>
        <authorList>
            <person name="Poehlein A."/>
            <person name="Seedorf H."/>
            <person name="Daniel R."/>
        </authorList>
    </citation>
    <scope>NUCLEOTIDE SEQUENCE [LARGE SCALE GENOMIC DNA]</scope>
    <source>
        <strain evidence="10 11">DSM 11995</strain>
    </source>
</reference>
<dbReference type="RefSeq" id="WP_116591093.1">
    <property type="nucleotide sequence ID" value="NZ_MZGS01000006.1"/>
</dbReference>
<dbReference type="GO" id="GO:0051607">
    <property type="term" value="P:defense response to virus"/>
    <property type="evidence" value="ECO:0007669"/>
    <property type="project" value="UniProtKB-UniRule"/>
</dbReference>
<dbReference type="NCBIfam" id="TIGR00287">
    <property type="entry name" value="cas1"/>
    <property type="match status" value="1"/>
</dbReference>
<evidence type="ECO:0000256" key="4">
    <source>
        <dbReference type="ARBA" id="ARBA00022801"/>
    </source>
</evidence>
<evidence type="ECO:0000313" key="10">
    <source>
        <dbReference type="EMBL" id="PWB88367.1"/>
    </source>
</evidence>
<evidence type="ECO:0000256" key="9">
    <source>
        <dbReference type="HAMAP-Rule" id="MF_01470"/>
    </source>
</evidence>
<evidence type="ECO:0000256" key="5">
    <source>
        <dbReference type="ARBA" id="ARBA00022842"/>
    </source>
</evidence>
<protein>
    <recommendedName>
        <fullName evidence="9">CRISPR-associated endonuclease Cas1</fullName>
        <ecNumber evidence="9">3.1.-.-</ecNumber>
    </recommendedName>
</protein>
<comment type="caution">
    <text evidence="10">The sequence shown here is derived from an EMBL/GenBank/DDBJ whole genome shotgun (WGS) entry which is preliminary data.</text>
</comment>
<feature type="binding site" evidence="9">
    <location>
        <position position="243"/>
    </location>
    <ligand>
        <name>Mn(2+)</name>
        <dbReference type="ChEBI" id="CHEBI:29035"/>
    </ligand>
</feature>
<dbReference type="GO" id="GO:0043571">
    <property type="term" value="P:maintenance of CRISPR repeat elements"/>
    <property type="evidence" value="ECO:0007669"/>
    <property type="project" value="UniProtKB-UniRule"/>
</dbReference>
<evidence type="ECO:0000256" key="6">
    <source>
        <dbReference type="ARBA" id="ARBA00023118"/>
    </source>
</evidence>
<dbReference type="AlphaFoldDB" id="A0A315XPL2"/>
<name>A0A315XPL2_9EURY</name>
<dbReference type="HAMAP" id="MF_01470">
    <property type="entry name" value="Cas1"/>
    <property type="match status" value="1"/>
</dbReference>
<evidence type="ECO:0000256" key="3">
    <source>
        <dbReference type="ARBA" id="ARBA00022759"/>
    </source>
</evidence>
<feature type="binding site" evidence="9">
    <location>
        <position position="228"/>
    </location>
    <ligand>
        <name>Mn(2+)</name>
        <dbReference type="ChEBI" id="CHEBI:29035"/>
    </ligand>
</feature>
<dbReference type="EC" id="3.1.-.-" evidence="9"/>
<comment type="function">
    <text evidence="9">CRISPR (clustered regularly interspaced short palindromic repeat), is an adaptive immune system that provides protection against mobile genetic elements (viruses, transposable elements and conjugative plasmids). CRISPR clusters contain spacers, sequences complementary to antecedent mobile elements, and target invading nucleic acids. CRISPR clusters are transcribed and processed into CRISPR RNA (crRNA). Acts as a dsDNA endonuclease. Involved in the integration of spacer DNA into the CRISPR cassette.</text>
</comment>
<keyword evidence="1 9" id="KW-0540">Nuclease</keyword>
<evidence type="ECO:0000256" key="7">
    <source>
        <dbReference type="ARBA" id="ARBA00023125"/>
    </source>
</evidence>
<sequence length="334" mass="38407">MRLIIDGFNKTINKRDNQIVIKEDGQEIDYFLPKDLKQIVILGKGAITFDAIALLAEANVDLIAVNWRGEIKYRLASKEHNNVQIRKQQYQSLNDSRSGYLAKKFIESKIKNQKSLLGALSRNRGGVNFLDFQKNKLDNLSKALAEIKNRPSDKIRSEIFGIEGMASQVYWQGIRYVIADDFNFTHRSGKGAQDLFNSMLNYSYAILASEVLKSLHMSGLDPYAGFLHADLYGRTSLVFDVMEEFRQQVVDRSLLRLLNLGQVDKDDFDVKDGFVYIGEECRKLLVKTVLDKLNGNVTFDGIQKTYSDFIEVESKNIVNFLMYQTPYKTFYIRW</sequence>
<keyword evidence="8 9" id="KW-0464">Manganese</keyword>
<keyword evidence="6 9" id="KW-0051">Antiviral defense</keyword>
<dbReference type="Pfam" id="PF01867">
    <property type="entry name" value="Cas_Cas1"/>
    <property type="match status" value="1"/>
</dbReference>
<dbReference type="Proteomes" id="UP000251717">
    <property type="component" value="Unassembled WGS sequence"/>
</dbReference>
<organism evidence="10 11">
    <name type="scientific">Methanobrevibacter thaueri</name>
    <dbReference type="NCBI Taxonomy" id="190975"/>
    <lineage>
        <taxon>Archaea</taxon>
        <taxon>Methanobacteriati</taxon>
        <taxon>Methanobacteriota</taxon>
        <taxon>Methanomada group</taxon>
        <taxon>Methanobacteria</taxon>
        <taxon>Methanobacteriales</taxon>
        <taxon>Methanobacteriaceae</taxon>
        <taxon>Methanobrevibacter</taxon>
    </lineage>
</organism>
<dbReference type="EMBL" id="MZGS01000006">
    <property type="protein sequence ID" value="PWB88367.1"/>
    <property type="molecule type" value="Genomic_DNA"/>
</dbReference>
<dbReference type="PANTHER" id="PTHR34353">
    <property type="entry name" value="CRISPR-ASSOCIATED ENDONUCLEASE CAS1 1"/>
    <property type="match status" value="1"/>
</dbReference>
<dbReference type="Gene3D" id="1.20.120.920">
    <property type="entry name" value="CRISPR-associated endonuclease Cas1, C-terminal domain"/>
    <property type="match status" value="1"/>
</dbReference>
<keyword evidence="2 9" id="KW-0479">Metal-binding</keyword>
<comment type="subunit">
    <text evidence="9">Homodimer, forms a heterotetramer with a Cas2 homodimer.</text>
</comment>
<dbReference type="GO" id="GO:0016787">
    <property type="term" value="F:hydrolase activity"/>
    <property type="evidence" value="ECO:0007669"/>
    <property type="project" value="UniProtKB-KW"/>
</dbReference>
<keyword evidence="7 9" id="KW-0238">DNA-binding</keyword>
<dbReference type="CDD" id="cd09634">
    <property type="entry name" value="Cas1_I-II-III"/>
    <property type="match status" value="1"/>
</dbReference>
<proteinExistence type="inferred from homology"/>
<evidence type="ECO:0000313" key="11">
    <source>
        <dbReference type="Proteomes" id="UP000251717"/>
    </source>
</evidence>
<dbReference type="PANTHER" id="PTHR34353:SF2">
    <property type="entry name" value="CRISPR-ASSOCIATED ENDONUCLEASE CAS1 1"/>
    <property type="match status" value="1"/>
</dbReference>
<evidence type="ECO:0000256" key="1">
    <source>
        <dbReference type="ARBA" id="ARBA00022722"/>
    </source>
</evidence>
<dbReference type="InterPro" id="IPR002729">
    <property type="entry name" value="CRISPR-assoc_Cas1"/>
</dbReference>
<keyword evidence="11" id="KW-1185">Reference proteome</keyword>
<dbReference type="GO" id="GO:0003677">
    <property type="term" value="F:DNA binding"/>
    <property type="evidence" value="ECO:0007669"/>
    <property type="project" value="UniProtKB-KW"/>
</dbReference>
<keyword evidence="3 9" id="KW-0255">Endonuclease</keyword>
<keyword evidence="5 9" id="KW-0460">Magnesium</keyword>
<gene>
    <name evidence="10" type="primary">cas1_2</name>
    <name evidence="9" type="synonym">cas1</name>
    <name evidence="10" type="ORF">MBBTH_00980</name>
</gene>
<dbReference type="GO" id="GO:0046872">
    <property type="term" value="F:metal ion binding"/>
    <property type="evidence" value="ECO:0007669"/>
    <property type="project" value="UniProtKB-UniRule"/>
</dbReference>
<dbReference type="InterPro" id="IPR042211">
    <property type="entry name" value="CRISPR-assoc_Cas1_N"/>
</dbReference>
<dbReference type="Gene3D" id="3.100.10.20">
    <property type="entry name" value="CRISPR-associated endonuclease Cas1, N-terminal domain"/>
    <property type="match status" value="1"/>
</dbReference>
<evidence type="ECO:0000256" key="8">
    <source>
        <dbReference type="ARBA" id="ARBA00023211"/>
    </source>
</evidence>
<dbReference type="InterPro" id="IPR050646">
    <property type="entry name" value="Cas1"/>
</dbReference>
<dbReference type="InterPro" id="IPR042206">
    <property type="entry name" value="CRISPR-assoc_Cas1_C"/>
</dbReference>
<feature type="binding site" evidence="9">
    <location>
        <position position="163"/>
    </location>
    <ligand>
        <name>Mn(2+)</name>
        <dbReference type="ChEBI" id="CHEBI:29035"/>
    </ligand>
</feature>
<evidence type="ECO:0000256" key="2">
    <source>
        <dbReference type="ARBA" id="ARBA00022723"/>
    </source>
</evidence>
<comment type="cofactor">
    <cofactor evidence="9">
        <name>Mg(2+)</name>
        <dbReference type="ChEBI" id="CHEBI:18420"/>
    </cofactor>
    <cofactor evidence="9">
        <name>Mn(2+)</name>
        <dbReference type="ChEBI" id="CHEBI:29035"/>
    </cofactor>
</comment>
<keyword evidence="4 9" id="KW-0378">Hydrolase</keyword>
<comment type="similarity">
    <text evidence="9">Belongs to the CRISPR-associated endonuclease Cas1 family.</text>
</comment>
<accession>A0A315XPL2</accession>
<dbReference type="GO" id="GO:0004519">
    <property type="term" value="F:endonuclease activity"/>
    <property type="evidence" value="ECO:0007669"/>
    <property type="project" value="UniProtKB-UniRule"/>
</dbReference>